<protein>
    <submittedName>
        <fullName evidence="5">Multicopper oxidase family protein</fullName>
    </submittedName>
</protein>
<comment type="caution">
    <text evidence="5">The sequence shown here is derived from an EMBL/GenBank/DDBJ whole genome shotgun (WGS) entry which is preliminary data.</text>
</comment>
<sequence length="500" mass="52985">MSTEIRRRRALQVAALGAASAVVGGVGTWRSLVAPRLTGLDPQAGRPLREPQVLTSRGGLLEVGLTATGGVVLAGRRTRALGYNGTSPGPTLRVAPGDVLRLTLTNNLHDTTNLHTHGLHVSPEGESDDVFRMVEPGQSARYEYAIPASHPTGTFWYHPHHHGTVADQVFGGLFGALVVAAAPKDPGAVRERVLVVSDTTLTTDGEVAAVSRQQVMQGREGELVLVNGQLRPRIDLSAGSPERWRVVNACTSRFLELVLDEHAWGFLGYDGQALHEPDELAAVVLAPGNRADMLVRPTGTGTFALRTLDHDRGRMGMMAGGASLTSVGTTLATVRVTATESPAAADAGSTPAHGSGILPEVADLRGQVPDARRTLTFTMGMGMGMGGGGGGMSFGFDGQEFDPERVDQSVALGTVEEWTIANASPMDHPFHLHVWPMQVVAAPDAAPGGRPDWRDVVVVPARGQVTVRVRFTDFGGRTVYHCHVLDHEDLGMMGVIEARP</sequence>
<keyword evidence="6" id="KW-1185">Reference proteome</keyword>
<dbReference type="Gene3D" id="2.60.40.420">
    <property type="entry name" value="Cupredoxins - blue copper proteins"/>
    <property type="match status" value="3"/>
</dbReference>
<dbReference type="InterPro" id="IPR011707">
    <property type="entry name" value="Cu-oxidase-like_N"/>
</dbReference>
<dbReference type="CDD" id="cd13900">
    <property type="entry name" value="CuRO_3_Tth-MCO_like"/>
    <property type="match status" value="1"/>
</dbReference>
<keyword evidence="1" id="KW-0479">Metal-binding</keyword>
<dbReference type="PROSITE" id="PS00080">
    <property type="entry name" value="MULTICOPPER_OXIDASE2"/>
    <property type="match status" value="1"/>
</dbReference>
<dbReference type="InterPro" id="IPR011706">
    <property type="entry name" value="Cu-oxidase_C"/>
</dbReference>
<dbReference type="Pfam" id="PF07731">
    <property type="entry name" value="Cu-oxidase_2"/>
    <property type="match status" value="1"/>
</dbReference>
<reference evidence="6" key="1">
    <citation type="journal article" date="2019" name="Int. J. Syst. Evol. Microbiol.">
        <title>The Global Catalogue of Microorganisms (GCM) 10K type strain sequencing project: providing services to taxonomists for standard genome sequencing and annotation.</title>
        <authorList>
            <consortium name="The Broad Institute Genomics Platform"/>
            <consortium name="The Broad Institute Genome Sequencing Center for Infectious Disease"/>
            <person name="Wu L."/>
            <person name="Ma J."/>
        </authorList>
    </citation>
    <scope>NUCLEOTIDE SEQUENCE [LARGE SCALE GENOMIC DNA]</scope>
    <source>
        <strain evidence="6">JCM 17809</strain>
    </source>
</reference>
<proteinExistence type="predicted"/>
<keyword evidence="2" id="KW-0560">Oxidoreductase</keyword>
<evidence type="ECO:0000313" key="6">
    <source>
        <dbReference type="Proteomes" id="UP001500945"/>
    </source>
</evidence>
<evidence type="ECO:0000259" key="4">
    <source>
        <dbReference type="Pfam" id="PF07732"/>
    </source>
</evidence>
<evidence type="ECO:0000256" key="1">
    <source>
        <dbReference type="ARBA" id="ARBA00022723"/>
    </source>
</evidence>
<dbReference type="SUPFAM" id="SSF49503">
    <property type="entry name" value="Cupredoxins"/>
    <property type="match status" value="3"/>
</dbReference>
<feature type="domain" description="Plastocyanin-like" evidence="3">
    <location>
        <begin position="397"/>
        <end position="498"/>
    </location>
</feature>
<dbReference type="RefSeq" id="WP_345206087.1">
    <property type="nucleotide sequence ID" value="NZ_BAABGM010000014.1"/>
</dbReference>
<dbReference type="EMBL" id="BAABGM010000014">
    <property type="protein sequence ID" value="GAA4407481.1"/>
    <property type="molecule type" value="Genomic_DNA"/>
</dbReference>
<evidence type="ECO:0000256" key="2">
    <source>
        <dbReference type="ARBA" id="ARBA00023002"/>
    </source>
</evidence>
<dbReference type="InterPro" id="IPR045087">
    <property type="entry name" value="Cu-oxidase_fam"/>
</dbReference>
<evidence type="ECO:0000259" key="3">
    <source>
        <dbReference type="Pfam" id="PF07731"/>
    </source>
</evidence>
<evidence type="ECO:0000313" key="5">
    <source>
        <dbReference type="EMBL" id="GAA4407481.1"/>
    </source>
</evidence>
<dbReference type="InterPro" id="IPR006311">
    <property type="entry name" value="TAT_signal"/>
</dbReference>
<dbReference type="PROSITE" id="PS51318">
    <property type="entry name" value="TAT"/>
    <property type="match status" value="1"/>
</dbReference>
<dbReference type="InterPro" id="IPR002355">
    <property type="entry name" value="Cu_oxidase_Cu_BS"/>
</dbReference>
<dbReference type="PANTHER" id="PTHR11709:SF518">
    <property type="entry name" value="MULTICOPPER OXIDASE"/>
    <property type="match status" value="1"/>
</dbReference>
<name>A0ABP8KIJ0_9MICO</name>
<dbReference type="Proteomes" id="UP001500945">
    <property type="component" value="Unassembled WGS sequence"/>
</dbReference>
<dbReference type="Pfam" id="PF07732">
    <property type="entry name" value="Cu-oxidase_3"/>
    <property type="match status" value="1"/>
</dbReference>
<organism evidence="5 6">
    <name type="scientific">Fodinibacter luteus</name>
    <dbReference type="NCBI Taxonomy" id="552064"/>
    <lineage>
        <taxon>Bacteria</taxon>
        <taxon>Bacillati</taxon>
        <taxon>Actinomycetota</taxon>
        <taxon>Actinomycetes</taxon>
        <taxon>Micrococcales</taxon>
        <taxon>Intrasporangiaceae</taxon>
        <taxon>Fodinibacter (ex Wang et al. 2009)</taxon>
    </lineage>
</organism>
<dbReference type="InterPro" id="IPR008972">
    <property type="entry name" value="Cupredoxin"/>
</dbReference>
<dbReference type="PANTHER" id="PTHR11709">
    <property type="entry name" value="MULTI-COPPER OXIDASE"/>
    <property type="match status" value="1"/>
</dbReference>
<gene>
    <name evidence="5" type="ORF">GCM10023168_23570</name>
</gene>
<feature type="domain" description="Plastocyanin-like" evidence="4">
    <location>
        <begin position="75"/>
        <end position="181"/>
    </location>
</feature>
<accession>A0ABP8KIJ0</accession>
<dbReference type="CDD" id="cd13853">
    <property type="entry name" value="CuRO_1_Tth-MCO_like"/>
    <property type="match status" value="1"/>
</dbReference>